<dbReference type="PATRIC" id="fig|914150.5.peg.1486"/>
<proteinExistence type="predicted"/>
<evidence type="ECO:0000313" key="19">
    <source>
        <dbReference type="EMBL" id="AKE52416.1"/>
    </source>
</evidence>
<reference evidence="19 20" key="1">
    <citation type="submission" date="2015-02" db="EMBL/GenBank/DDBJ databases">
        <title>Complete genome sequence of Kangiella geojedonensis strain YCS-5T.</title>
        <authorList>
            <person name="Kim K.M."/>
        </authorList>
    </citation>
    <scope>NUCLEOTIDE SEQUENCE [LARGE SCALE GENOMIC DNA]</scope>
    <source>
        <strain evidence="19 20">YCS-5</strain>
    </source>
</reference>
<dbReference type="STRING" id="914150.TQ33_1468"/>
<keyword evidence="8 19" id="KW-0328">Glycosyltransferase</keyword>
<evidence type="ECO:0000256" key="8">
    <source>
        <dbReference type="ARBA" id="ARBA00022676"/>
    </source>
</evidence>
<evidence type="ECO:0000256" key="14">
    <source>
        <dbReference type="ARBA" id="ARBA00023102"/>
    </source>
</evidence>
<accession>A0A0F6RCX7</accession>
<evidence type="ECO:0000256" key="16">
    <source>
        <dbReference type="NCBIfam" id="TIGR00070"/>
    </source>
</evidence>
<evidence type="ECO:0000256" key="4">
    <source>
        <dbReference type="ARBA" id="ARBA00011946"/>
    </source>
</evidence>
<keyword evidence="13" id="KW-0460">Magnesium</keyword>
<evidence type="ECO:0000256" key="5">
    <source>
        <dbReference type="ARBA" id="ARBA00020998"/>
    </source>
</evidence>
<dbReference type="InterPro" id="IPR013115">
    <property type="entry name" value="HisG_C"/>
</dbReference>
<organism evidence="19 20">
    <name type="scientific">Kangiella geojedonensis</name>
    <dbReference type="NCBI Taxonomy" id="914150"/>
    <lineage>
        <taxon>Bacteria</taxon>
        <taxon>Pseudomonadati</taxon>
        <taxon>Pseudomonadota</taxon>
        <taxon>Gammaproteobacteria</taxon>
        <taxon>Kangiellales</taxon>
        <taxon>Kangiellaceae</taxon>
        <taxon>Kangiella</taxon>
    </lineage>
</organism>
<dbReference type="Gene3D" id="3.30.70.120">
    <property type="match status" value="1"/>
</dbReference>
<dbReference type="PANTHER" id="PTHR21403:SF10">
    <property type="entry name" value="ATP PHOSPHORIBOSYLTRANSFERASE"/>
    <property type="match status" value="1"/>
</dbReference>
<dbReference type="GO" id="GO:0000287">
    <property type="term" value="F:magnesium ion binding"/>
    <property type="evidence" value="ECO:0007669"/>
    <property type="project" value="InterPro"/>
</dbReference>
<dbReference type="InterPro" id="IPR013820">
    <property type="entry name" value="ATP_PRibTrfase_cat"/>
</dbReference>
<evidence type="ECO:0000256" key="7">
    <source>
        <dbReference type="ARBA" id="ARBA00022605"/>
    </source>
</evidence>
<evidence type="ECO:0000256" key="10">
    <source>
        <dbReference type="ARBA" id="ARBA00022723"/>
    </source>
</evidence>
<keyword evidence="10" id="KW-0479">Metal-binding</keyword>
<evidence type="ECO:0000256" key="2">
    <source>
        <dbReference type="ARBA" id="ARBA00004496"/>
    </source>
</evidence>
<feature type="domain" description="Histidine biosynthesis HisG C-terminal" evidence="18">
    <location>
        <begin position="209"/>
        <end position="280"/>
    </location>
</feature>
<keyword evidence="7" id="KW-0028">Amino-acid biosynthesis</keyword>
<dbReference type="GO" id="GO:0005737">
    <property type="term" value="C:cytoplasm"/>
    <property type="evidence" value="ECO:0007669"/>
    <property type="project" value="UniProtKB-SubCell"/>
</dbReference>
<name>A0A0F6RCX7_9GAMM</name>
<dbReference type="Pfam" id="PF01634">
    <property type="entry name" value="HisG"/>
    <property type="match status" value="1"/>
</dbReference>
<dbReference type="GO" id="GO:0000105">
    <property type="term" value="P:L-histidine biosynthetic process"/>
    <property type="evidence" value="ECO:0007669"/>
    <property type="project" value="UniProtKB-UniRule"/>
</dbReference>
<feature type="domain" description="ATP phosphoribosyltransferase catalytic" evidence="17">
    <location>
        <begin position="49"/>
        <end position="203"/>
    </location>
</feature>
<evidence type="ECO:0000259" key="18">
    <source>
        <dbReference type="Pfam" id="PF08029"/>
    </source>
</evidence>
<dbReference type="InterPro" id="IPR015867">
    <property type="entry name" value="N-reg_PII/ATP_PRibTrfase_C"/>
</dbReference>
<evidence type="ECO:0000256" key="1">
    <source>
        <dbReference type="ARBA" id="ARBA00000915"/>
    </source>
</evidence>
<evidence type="ECO:0000256" key="11">
    <source>
        <dbReference type="ARBA" id="ARBA00022741"/>
    </source>
</evidence>
<dbReference type="AlphaFoldDB" id="A0A0F6RCX7"/>
<dbReference type="InterPro" id="IPR001348">
    <property type="entry name" value="ATP_PRibTrfase_HisG"/>
</dbReference>
<dbReference type="SUPFAM" id="SSF54913">
    <property type="entry name" value="GlnB-like"/>
    <property type="match status" value="1"/>
</dbReference>
<evidence type="ECO:0000256" key="6">
    <source>
        <dbReference type="ARBA" id="ARBA00022490"/>
    </source>
</evidence>
<dbReference type="PANTHER" id="PTHR21403">
    <property type="entry name" value="ATP PHOSPHORIBOSYLTRANSFERASE ATP-PRTASE"/>
    <property type="match status" value="1"/>
</dbReference>
<evidence type="ECO:0000256" key="15">
    <source>
        <dbReference type="ARBA" id="ARBA00024861"/>
    </source>
</evidence>
<dbReference type="GO" id="GO:0005524">
    <property type="term" value="F:ATP binding"/>
    <property type="evidence" value="ECO:0007669"/>
    <property type="project" value="UniProtKB-KW"/>
</dbReference>
<comment type="function">
    <text evidence="15">Catalyzes the condensation of ATP and 5-phosphoribose 1-diphosphate to form N'-(5'-phosphoribosyl)-ATP (PR-ATP). Has a crucial role in the pathway because the rate of histidine biosynthesis seems to be controlled primarily by regulation of HisG enzymatic activity.</text>
</comment>
<evidence type="ECO:0000259" key="17">
    <source>
        <dbReference type="Pfam" id="PF01634"/>
    </source>
</evidence>
<evidence type="ECO:0000256" key="3">
    <source>
        <dbReference type="ARBA" id="ARBA00004667"/>
    </source>
</evidence>
<keyword evidence="20" id="KW-1185">Reference proteome</keyword>
<sequence>MTLKMVIPKGKLYDKVAELLSEVGLTLIGDSRNYRPKLYGCDIEVKLLKSQNIPEMVALGQHDIGFAGMDWIMEQEADVEVLEDLGFNPVKLVSCIPEEWDWEDVKQRKIIVASEYKKIANDYLTKLGVPFKLLRAYGATEVFPPEDADMIIDNTSTGSTIRANRLKIVDTVVESSTQFIANKEILKDPAKKEQIDNLLLLMRGVMNGRKRVLLEMNCGKDTIEQVVNLLPAMRAPTVSELYNADGFAIKAAIERKLIKDLLPKLISAGATDILETPIRKAL</sequence>
<dbReference type="Proteomes" id="UP000034071">
    <property type="component" value="Chromosome"/>
</dbReference>
<comment type="subcellular location">
    <subcellularLocation>
        <location evidence="2">Cytoplasm</location>
    </subcellularLocation>
</comment>
<dbReference type="KEGG" id="kge:TQ33_1468"/>
<dbReference type="EC" id="2.4.2.17" evidence="4 16"/>
<dbReference type="Gene3D" id="3.40.190.10">
    <property type="entry name" value="Periplasmic binding protein-like II"/>
    <property type="match status" value="2"/>
</dbReference>
<keyword evidence="6" id="KW-0963">Cytoplasm</keyword>
<dbReference type="NCBIfam" id="TIGR00070">
    <property type="entry name" value="hisG"/>
    <property type="match status" value="1"/>
</dbReference>
<gene>
    <name evidence="19" type="ORF">TQ33_1468</name>
</gene>
<dbReference type="GO" id="GO:0003879">
    <property type="term" value="F:ATP phosphoribosyltransferase activity"/>
    <property type="evidence" value="ECO:0007669"/>
    <property type="project" value="UniProtKB-UniRule"/>
</dbReference>
<dbReference type="InterPro" id="IPR011322">
    <property type="entry name" value="N-reg_PII-like_a/b"/>
</dbReference>
<dbReference type="RefSeq" id="WP_046561488.1">
    <property type="nucleotide sequence ID" value="NZ_CP010975.1"/>
</dbReference>
<dbReference type="EMBL" id="CP010975">
    <property type="protein sequence ID" value="AKE52416.1"/>
    <property type="molecule type" value="Genomic_DNA"/>
</dbReference>
<keyword evidence="12" id="KW-0067">ATP-binding</keyword>
<comment type="catalytic activity">
    <reaction evidence="1">
        <text>1-(5-phospho-beta-D-ribosyl)-ATP + diphosphate = 5-phospho-alpha-D-ribose 1-diphosphate + ATP</text>
        <dbReference type="Rhea" id="RHEA:18473"/>
        <dbReference type="ChEBI" id="CHEBI:30616"/>
        <dbReference type="ChEBI" id="CHEBI:33019"/>
        <dbReference type="ChEBI" id="CHEBI:58017"/>
        <dbReference type="ChEBI" id="CHEBI:73183"/>
        <dbReference type="EC" id="2.4.2.17"/>
    </reaction>
</comment>
<protein>
    <recommendedName>
        <fullName evidence="5 16">ATP phosphoribosyltransferase</fullName>
        <ecNumber evidence="4 16">2.4.2.17</ecNumber>
    </recommendedName>
</protein>
<dbReference type="UniPathway" id="UPA00031">
    <property type="reaction ID" value="UER00006"/>
</dbReference>
<dbReference type="SUPFAM" id="SSF53850">
    <property type="entry name" value="Periplasmic binding protein-like II"/>
    <property type="match status" value="1"/>
</dbReference>
<keyword evidence="14" id="KW-0368">Histidine biosynthesis</keyword>
<dbReference type="NCBIfam" id="TIGR03455">
    <property type="entry name" value="HisG_C-term"/>
    <property type="match status" value="1"/>
</dbReference>
<dbReference type="OrthoDB" id="9806435at2"/>
<evidence type="ECO:0000313" key="20">
    <source>
        <dbReference type="Proteomes" id="UP000034071"/>
    </source>
</evidence>
<dbReference type="Pfam" id="PF08029">
    <property type="entry name" value="HisG_C"/>
    <property type="match status" value="1"/>
</dbReference>
<dbReference type="HOGENOM" id="CLU_038115_1_1_6"/>
<comment type="pathway">
    <text evidence="3">Amino-acid biosynthesis; L-histidine biosynthesis; L-histidine from 5-phospho-alpha-D-ribose 1-diphosphate: step 1/9.</text>
</comment>
<evidence type="ECO:0000256" key="13">
    <source>
        <dbReference type="ARBA" id="ARBA00022842"/>
    </source>
</evidence>
<evidence type="ECO:0000256" key="12">
    <source>
        <dbReference type="ARBA" id="ARBA00022840"/>
    </source>
</evidence>
<keyword evidence="11" id="KW-0547">Nucleotide-binding</keyword>
<evidence type="ECO:0000256" key="9">
    <source>
        <dbReference type="ARBA" id="ARBA00022679"/>
    </source>
</evidence>
<keyword evidence="9 19" id="KW-0808">Transferase</keyword>